<protein>
    <submittedName>
        <fullName evidence="2">Uncharacterized protein</fullName>
    </submittedName>
</protein>
<reference evidence="2 3" key="1">
    <citation type="submission" date="2017-08" db="EMBL/GenBank/DDBJ databases">
        <title>Substantial Increase in Enzyme Production by Combined Drug-Resistance Mutations in Paenibacillus agaridevorans.</title>
        <authorList>
            <person name="Tanaka Y."/>
            <person name="Funane K."/>
            <person name="Hosaka T."/>
            <person name="Shiwa Y."/>
            <person name="Fujita N."/>
            <person name="Miyazaki T."/>
            <person name="Yoshikawa H."/>
            <person name="Murakami K."/>
            <person name="Kasahara K."/>
            <person name="Inaoka T."/>
            <person name="Hiraga Y."/>
            <person name="Ochi K."/>
        </authorList>
    </citation>
    <scope>NUCLEOTIDE SEQUENCE [LARGE SCALE GENOMIC DNA]</scope>
    <source>
        <strain evidence="2 3">T-3040</strain>
    </source>
</reference>
<keyword evidence="1" id="KW-1133">Transmembrane helix</keyword>
<dbReference type="EMBL" id="BDQX01000136">
    <property type="protein sequence ID" value="GBG08101.1"/>
    <property type="molecule type" value="Genomic_DNA"/>
</dbReference>
<organism evidence="2 3">
    <name type="scientific">Paenibacillus agaridevorans</name>
    <dbReference type="NCBI Taxonomy" id="171404"/>
    <lineage>
        <taxon>Bacteria</taxon>
        <taxon>Bacillati</taxon>
        <taxon>Bacillota</taxon>
        <taxon>Bacilli</taxon>
        <taxon>Bacillales</taxon>
        <taxon>Paenibacillaceae</taxon>
        <taxon>Paenibacillus</taxon>
    </lineage>
</organism>
<feature type="transmembrane region" description="Helical" evidence="1">
    <location>
        <begin position="155"/>
        <end position="174"/>
    </location>
</feature>
<keyword evidence="3" id="KW-1185">Reference proteome</keyword>
<evidence type="ECO:0000313" key="3">
    <source>
        <dbReference type="Proteomes" id="UP000245202"/>
    </source>
</evidence>
<evidence type="ECO:0000313" key="2">
    <source>
        <dbReference type="EMBL" id="GBG08101.1"/>
    </source>
</evidence>
<accession>A0A2R5EXM5</accession>
<gene>
    <name evidence="2" type="ORF">PAT3040_02668</name>
</gene>
<dbReference type="AlphaFoldDB" id="A0A2R5EXM5"/>
<evidence type="ECO:0000256" key="1">
    <source>
        <dbReference type="SAM" id="Phobius"/>
    </source>
</evidence>
<dbReference type="RefSeq" id="WP_108993043.1">
    <property type="nucleotide sequence ID" value="NZ_BDQX01000136.1"/>
</dbReference>
<keyword evidence="1" id="KW-0472">Membrane</keyword>
<proteinExistence type="predicted"/>
<name>A0A2R5EXM5_9BACL</name>
<comment type="caution">
    <text evidence="2">The sequence shown here is derived from an EMBL/GenBank/DDBJ whole genome shotgun (WGS) entry which is preliminary data.</text>
</comment>
<keyword evidence="1" id="KW-0812">Transmembrane</keyword>
<dbReference type="Proteomes" id="UP000245202">
    <property type="component" value="Unassembled WGS sequence"/>
</dbReference>
<sequence>MIDDQLNELAQINVREAMKKEFELNERIIEEYKHLNRYSKRYLKERTIRAIVRNDSIRGFLSLDTKDQIPKKLKRDFTSSDSTFNHYVNQVKSRSYANTVKWRAIEEFYRDYTKPGNTYSSKRYLLDESIPRHSRLKGFSFLIVGDTIDFVIGKFGTFVVLALVVVFVYASFFYDSEVHLTQSSNSYDTFHEGGVFGGNSSEKPVKDIPQIKDQSGQAGFGNGGVSGFDSSSSGGDSSLSIQGVVETETGTETEVIKIEWNCQAKNCVTLGSMKEDVFNVMGEQKKERKSSNGDAHWWHYGDDEASFIQFNSQDKVIGWKNVDNTLKVSLGIKDYIAKPFKVGSNKELVIKAMGTPDEIYNENYWRYGASEVFFLSNGEVSSFINKDENLLVE</sequence>